<dbReference type="GeneID" id="98646962"/>
<name>A0ABX5YLM6_9PLAN</name>
<accession>A0ABX5YLM6</accession>
<evidence type="ECO:0008006" key="4">
    <source>
        <dbReference type="Google" id="ProtNLM"/>
    </source>
</evidence>
<dbReference type="RefSeq" id="WP_002647893.1">
    <property type="nucleotide sequence ID" value="NZ_CP042910.1"/>
</dbReference>
<keyword evidence="1" id="KW-0812">Transmembrane</keyword>
<evidence type="ECO:0000313" key="3">
    <source>
        <dbReference type="Proteomes" id="UP000322887"/>
    </source>
</evidence>
<reference evidence="2 3" key="1">
    <citation type="submission" date="2019-08" db="EMBL/GenBank/DDBJ databases">
        <title>Deep-cultivation of Planctomycetes and their phenomic and genomic characterization uncovers novel biology.</title>
        <authorList>
            <person name="Wiegand S."/>
            <person name="Jogler M."/>
            <person name="Boedeker C."/>
            <person name="Pinto D."/>
            <person name="Vollmers J."/>
            <person name="Rivas-Marin E."/>
            <person name="Kohn T."/>
            <person name="Peeters S.H."/>
            <person name="Heuer A."/>
            <person name="Rast P."/>
            <person name="Oberbeckmann S."/>
            <person name="Bunk B."/>
            <person name="Jeske O."/>
            <person name="Meyerdierks A."/>
            <person name="Storesund J.E."/>
            <person name="Kallscheuer N."/>
            <person name="Luecker S."/>
            <person name="Lage O.M."/>
            <person name="Pohl T."/>
            <person name="Merkel B.J."/>
            <person name="Hornburger P."/>
            <person name="Mueller R.-W."/>
            <person name="Bruemmer F."/>
            <person name="Labrenz M."/>
            <person name="Spormann A.M."/>
            <person name="Op den Camp H."/>
            <person name="Overmann J."/>
            <person name="Amann R."/>
            <person name="Jetten M.S.M."/>
            <person name="Mascher T."/>
            <person name="Medema M.H."/>
            <person name="Devos D.P."/>
            <person name="Kaster A.-K."/>
            <person name="Ovreas L."/>
            <person name="Rohde M."/>
            <person name="Galperin M.Y."/>
            <person name="Jogler C."/>
        </authorList>
    </citation>
    <scope>NUCLEOTIDE SEQUENCE [LARGE SCALE GENOMIC DNA]</scope>
    <source>
        <strain evidence="2 3">DSM 8797</strain>
    </source>
</reference>
<dbReference type="Proteomes" id="UP000322887">
    <property type="component" value="Chromosome"/>
</dbReference>
<gene>
    <name evidence="2" type="ORF">GmarT_23900</name>
</gene>
<evidence type="ECO:0000256" key="1">
    <source>
        <dbReference type="SAM" id="Phobius"/>
    </source>
</evidence>
<keyword evidence="1" id="KW-1133">Transmembrane helix</keyword>
<dbReference type="EMBL" id="CP042910">
    <property type="protein sequence ID" value="QEG16525.1"/>
    <property type="molecule type" value="Genomic_DNA"/>
</dbReference>
<organism evidence="2 3">
    <name type="scientific">Gimesia maris</name>
    <dbReference type="NCBI Taxonomy" id="122"/>
    <lineage>
        <taxon>Bacteria</taxon>
        <taxon>Pseudomonadati</taxon>
        <taxon>Planctomycetota</taxon>
        <taxon>Planctomycetia</taxon>
        <taxon>Planctomycetales</taxon>
        <taxon>Planctomycetaceae</taxon>
        <taxon>Gimesia</taxon>
    </lineage>
</organism>
<protein>
    <recommendedName>
        <fullName evidence="4">Zinc ribbon domain-containing protein</fullName>
    </recommendedName>
</protein>
<sequence>MKESYFREQRIQYQKCPDCQADIELDTEQCRFCDCKLTAEAQESELESSLLCSVVESDSTGSIVVMLILNIVVSLAGVFVTSADRYSEKPTHDHEFRLAEQDRDYATSLFHKKRSHSEVRFNEPPDRNAVIECRRDSRHRQHRD</sequence>
<keyword evidence="1" id="KW-0472">Membrane</keyword>
<proteinExistence type="predicted"/>
<feature type="transmembrane region" description="Helical" evidence="1">
    <location>
        <begin position="63"/>
        <end position="83"/>
    </location>
</feature>
<evidence type="ECO:0000313" key="2">
    <source>
        <dbReference type="EMBL" id="QEG16525.1"/>
    </source>
</evidence>
<keyword evidence="3" id="KW-1185">Reference proteome</keyword>